<reference evidence="1" key="1">
    <citation type="journal article" date="2012" name="PLoS Negl. Trop. Dis.">
        <title>A systematically improved high quality genome and transcriptome of the human blood fluke Schistosoma mansoni.</title>
        <authorList>
            <person name="Protasio A.V."/>
            <person name="Tsai I.J."/>
            <person name="Babbage A."/>
            <person name="Nichol S."/>
            <person name="Hunt M."/>
            <person name="Aslett M.A."/>
            <person name="De Silva N."/>
            <person name="Velarde G.S."/>
            <person name="Anderson T.J."/>
            <person name="Clark R.C."/>
            <person name="Davidson C."/>
            <person name="Dillon G.P."/>
            <person name="Holroyd N.E."/>
            <person name="LoVerde P.T."/>
            <person name="Lloyd C."/>
            <person name="McQuillan J."/>
            <person name="Oliveira G."/>
            <person name="Otto T.D."/>
            <person name="Parker-Manuel S.J."/>
            <person name="Quail M.A."/>
            <person name="Wilson R.A."/>
            <person name="Zerlotini A."/>
            <person name="Dunne D.W."/>
            <person name="Berriman M."/>
        </authorList>
    </citation>
    <scope>NUCLEOTIDE SEQUENCE [LARGE SCALE GENOMIC DNA]</scope>
    <source>
        <strain evidence="1">Puerto Rican</strain>
    </source>
</reference>
<sequence length="60" mass="7242">MMSEYSIEICSKLIPYFTSDVRLMDAHINMKYEFIEEFYIEFFKNEFLSKILEVKSNDGN</sequence>
<accession>A0A913KWL1</accession>
<name>A0A913KWL1_SCHMA</name>
<protein>
    <submittedName>
        <fullName evidence="2">Uncharacterized protein</fullName>
    </submittedName>
</protein>
<dbReference type="AlphaFoldDB" id="A0A913KWL1"/>
<organism evidence="1 2">
    <name type="scientific">Schistosoma mansoni</name>
    <name type="common">Blood fluke</name>
    <dbReference type="NCBI Taxonomy" id="6183"/>
    <lineage>
        <taxon>Eukaryota</taxon>
        <taxon>Metazoa</taxon>
        <taxon>Spiralia</taxon>
        <taxon>Lophotrochozoa</taxon>
        <taxon>Platyhelminthes</taxon>
        <taxon>Trematoda</taxon>
        <taxon>Digenea</taxon>
        <taxon>Strigeidida</taxon>
        <taxon>Schistosomatoidea</taxon>
        <taxon>Schistosomatidae</taxon>
        <taxon>Schistosoma</taxon>
    </lineage>
</organism>
<proteinExistence type="predicted"/>
<dbReference type="Proteomes" id="UP000008854">
    <property type="component" value="Unassembled WGS sequence"/>
</dbReference>
<evidence type="ECO:0000313" key="2">
    <source>
        <dbReference type="WBParaSite" id="Smp_348520.1"/>
    </source>
</evidence>
<keyword evidence="1" id="KW-1185">Reference proteome</keyword>
<reference evidence="2" key="2">
    <citation type="submission" date="2022-10" db="UniProtKB">
        <authorList>
            <consortium name="WormBaseParasite"/>
        </authorList>
    </citation>
    <scope>IDENTIFICATION</scope>
    <source>
        <strain evidence="2">Puerto Rican</strain>
    </source>
</reference>
<dbReference type="WBParaSite" id="Smp_348520.1">
    <property type="protein sequence ID" value="Smp_348520.1"/>
    <property type="gene ID" value="Smp_348520"/>
</dbReference>
<evidence type="ECO:0000313" key="1">
    <source>
        <dbReference type="Proteomes" id="UP000008854"/>
    </source>
</evidence>